<keyword evidence="15" id="KW-1185">Reference proteome</keyword>
<dbReference type="GO" id="GO:0020037">
    <property type="term" value="F:heme binding"/>
    <property type="evidence" value="ECO:0007669"/>
    <property type="project" value="InterPro"/>
</dbReference>
<dbReference type="SUPFAM" id="SSF48264">
    <property type="entry name" value="Cytochrome P450"/>
    <property type="match status" value="1"/>
</dbReference>
<dbReference type="InterPro" id="IPR001128">
    <property type="entry name" value="Cyt_P450"/>
</dbReference>
<evidence type="ECO:0000256" key="8">
    <source>
        <dbReference type="ARBA" id="ARBA00023004"/>
    </source>
</evidence>
<evidence type="ECO:0000256" key="5">
    <source>
        <dbReference type="ARBA" id="ARBA00022723"/>
    </source>
</evidence>
<dbReference type="PROSITE" id="PS00086">
    <property type="entry name" value="CYTOCHROME_P450"/>
    <property type="match status" value="1"/>
</dbReference>
<keyword evidence="4 13" id="KW-0812">Transmembrane</keyword>
<dbReference type="InterPro" id="IPR017972">
    <property type="entry name" value="Cyt_P450_CS"/>
</dbReference>
<evidence type="ECO:0000313" key="15">
    <source>
        <dbReference type="Proteomes" id="UP000222788"/>
    </source>
</evidence>
<comment type="caution">
    <text evidence="14">The sequence shown here is derived from an EMBL/GenBank/DDBJ whole genome shotgun (WGS) entry which is preliminary data.</text>
</comment>
<gene>
    <name evidence="14" type="primary">CYP52A1</name>
    <name evidence="14" type="ORF">CFIMG_006604RA</name>
</gene>
<dbReference type="AlphaFoldDB" id="A0A2C5WUJ8"/>
<dbReference type="EMBL" id="APWK03000202">
    <property type="protein sequence ID" value="PHH49453.1"/>
    <property type="molecule type" value="Genomic_DNA"/>
</dbReference>
<feature type="binding site" description="axial binding residue" evidence="11">
    <location>
        <position position="493"/>
    </location>
    <ligand>
        <name>heme</name>
        <dbReference type="ChEBI" id="CHEBI:30413"/>
    </ligand>
    <ligandPart>
        <name>Fe</name>
        <dbReference type="ChEBI" id="CHEBI:18248"/>
    </ligandPart>
</feature>
<dbReference type="OrthoDB" id="1470350at2759"/>
<keyword evidence="11 12" id="KW-0349">Heme</keyword>
<feature type="transmembrane region" description="Helical" evidence="13">
    <location>
        <begin position="12"/>
        <end position="31"/>
    </location>
</feature>
<evidence type="ECO:0000256" key="10">
    <source>
        <dbReference type="ARBA" id="ARBA00023136"/>
    </source>
</evidence>
<dbReference type="GO" id="GO:0016020">
    <property type="term" value="C:membrane"/>
    <property type="evidence" value="ECO:0007669"/>
    <property type="project" value="UniProtKB-SubCell"/>
</dbReference>
<dbReference type="GO" id="GO:0005506">
    <property type="term" value="F:iron ion binding"/>
    <property type="evidence" value="ECO:0007669"/>
    <property type="project" value="InterPro"/>
</dbReference>
<comment type="cofactor">
    <cofactor evidence="1 11">
        <name>heme</name>
        <dbReference type="ChEBI" id="CHEBI:30413"/>
    </cofactor>
</comment>
<organism evidence="14 15">
    <name type="scientific">Ceratocystis fimbriata CBS 114723</name>
    <dbReference type="NCBI Taxonomy" id="1035309"/>
    <lineage>
        <taxon>Eukaryota</taxon>
        <taxon>Fungi</taxon>
        <taxon>Dikarya</taxon>
        <taxon>Ascomycota</taxon>
        <taxon>Pezizomycotina</taxon>
        <taxon>Sordariomycetes</taxon>
        <taxon>Hypocreomycetidae</taxon>
        <taxon>Microascales</taxon>
        <taxon>Ceratocystidaceae</taxon>
        <taxon>Ceratocystis</taxon>
    </lineage>
</organism>
<reference evidence="14 15" key="1">
    <citation type="journal article" date="2013" name="Fungal Biol.">
        <title>Analysis of microsatellite markers in the genome of the plant pathogen Ceratocystis fimbriata.</title>
        <authorList>
            <person name="Simpson M.C."/>
            <person name="Wilken P.M."/>
            <person name="Coetzee M.P."/>
            <person name="Wingfield M.J."/>
            <person name="Wingfield B.D."/>
        </authorList>
    </citation>
    <scope>NUCLEOTIDE SEQUENCE [LARGE SCALE GENOMIC DNA]</scope>
    <source>
        <strain evidence="14 15">CBS 114723</strain>
    </source>
</reference>
<dbReference type="Proteomes" id="UP000222788">
    <property type="component" value="Unassembled WGS sequence"/>
</dbReference>
<dbReference type="GO" id="GO:0016705">
    <property type="term" value="F:oxidoreductase activity, acting on paired donors, with incorporation or reduction of molecular oxygen"/>
    <property type="evidence" value="ECO:0007669"/>
    <property type="project" value="InterPro"/>
</dbReference>
<evidence type="ECO:0000256" key="6">
    <source>
        <dbReference type="ARBA" id="ARBA00022989"/>
    </source>
</evidence>
<evidence type="ECO:0000256" key="9">
    <source>
        <dbReference type="ARBA" id="ARBA00023033"/>
    </source>
</evidence>
<name>A0A2C5WUJ8_9PEZI</name>
<keyword evidence="8 11" id="KW-0408">Iron</keyword>
<proteinExistence type="inferred from homology"/>
<keyword evidence="9 12" id="KW-0503">Monooxygenase</keyword>
<evidence type="ECO:0000256" key="3">
    <source>
        <dbReference type="ARBA" id="ARBA00010617"/>
    </source>
</evidence>
<dbReference type="CDD" id="cd11063">
    <property type="entry name" value="CYP52"/>
    <property type="match status" value="1"/>
</dbReference>
<accession>A0A2C5WUJ8</accession>
<keyword evidence="5 11" id="KW-0479">Metal-binding</keyword>
<dbReference type="PRINTS" id="PR00463">
    <property type="entry name" value="EP450I"/>
</dbReference>
<evidence type="ECO:0000313" key="14">
    <source>
        <dbReference type="EMBL" id="PHH49453.1"/>
    </source>
</evidence>
<dbReference type="InterPro" id="IPR002401">
    <property type="entry name" value="Cyt_P450_E_grp-I"/>
</dbReference>
<keyword evidence="7 12" id="KW-0560">Oxidoreductase</keyword>
<keyword evidence="10 13" id="KW-0472">Membrane</keyword>
<dbReference type="InterPro" id="IPR036396">
    <property type="entry name" value="Cyt_P450_sf"/>
</dbReference>
<evidence type="ECO:0000256" key="12">
    <source>
        <dbReference type="RuleBase" id="RU000461"/>
    </source>
</evidence>
<evidence type="ECO:0000256" key="4">
    <source>
        <dbReference type="ARBA" id="ARBA00022692"/>
    </source>
</evidence>
<evidence type="ECO:0000256" key="11">
    <source>
        <dbReference type="PIRSR" id="PIRSR602401-1"/>
    </source>
</evidence>
<protein>
    <submittedName>
        <fullName evidence="14">Cytochrome P450 52A1</fullName>
    </submittedName>
</protein>
<dbReference type="STRING" id="1035309.A0A2C5WUJ8"/>
<dbReference type="Gene3D" id="1.10.630.10">
    <property type="entry name" value="Cytochrome P450"/>
    <property type="match status" value="1"/>
</dbReference>
<dbReference type="PANTHER" id="PTHR24287:SF5">
    <property type="entry name" value="P450, PUTATIVE (EUROFUNG)-RELATED"/>
    <property type="match status" value="1"/>
</dbReference>
<dbReference type="GO" id="GO:0004497">
    <property type="term" value="F:monooxygenase activity"/>
    <property type="evidence" value="ECO:0007669"/>
    <property type="project" value="UniProtKB-KW"/>
</dbReference>
<dbReference type="Pfam" id="PF00067">
    <property type="entry name" value="p450"/>
    <property type="match status" value="1"/>
</dbReference>
<keyword evidence="6 13" id="KW-1133">Transmembrane helix</keyword>
<dbReference type="PANTHER" id="PTHR24287">
    <property type="entry name" value="P450, PUTATIVE (EUROFUNG)-RELATED"/>
    <property type="match status" value="1"/>
</dbReference>
<evidence type="ECO:0000256" key="2">
    <source>
        <dbReference type="ARBA" id="ARBA00004167"/>
    </source>
</evidence>
<sequence>MGLLEACWHSASAGSISLCIAATLVFMMLVSRIKENLKIRRVGHRGQTLEGSWFFGIPFLARSVRAGIKYSSQTSWASIFEKISGLTGETSIFGYRMILTTDSENIHAILSSQFSDFGKGAKFHSEWKDFLGDSIFTTDGPTWHRTRQLIRTQFVKDRVGDLGIFERHMPAFLTACANGDVAVNGSGGLDGGSEKIRDAAHSKVFDISDLFFRLTLDVTTDFLFGANVNSVLTPNSHFAKAFDEVQQHQNLVSHIPCINWLLPCRKFRANMALINSFIQGFIDQTLSLRTNEAKSSNTESDTDADDKKNSQNYTFLHALAGYTRDPVVLRDQIISVLLAGRDTTAGTLSFALYELSRCPARVARLRQEILSTIGPSATPTHADIATRMPFLRHILDETMRLYPAVPFNLRTALVDTTLPRGGGPDGSKPLAVLKGHIITYSPLIMQRSPGLMPPPSASPGGAPPPGVWAPERWETWQPKSHNYIPFNSGPRVCVGQRFAMVEMSYVLVRLFQRFSRVESHMHNIDGGEPLLKADITMRPGQGVYLAFYEDEE</sequence>
<evidence type="ECO:0000256" key="1">
    <source>
        <dbReference type="ARBA" id="ARBA00001971"/>
    </source>
</evidence>
<comment type="subcellular location">
    <subcellularLocation>
        <location evidence="2">Membrane</location>
        <topology evidence="2">Single-pass membrane protein</topology>
    </subcellularLocation>
</comment>
<dbReference type="PRINTS" id="PR00385">
    <property type="entry name" value="P450"/>
</dbReference>
<comment type="similarity">
    <text evidence="3 12">Belongs to the cytochrome P450 family.</text>
</comment>
<reference evidence="14 15" key="2">
    <citation type="journal article" date="2013" name="IMA Fungus">
        <title>IMA Genome-F 1: Ceratocystis fimbriata: Draft nuclear genome sequence for the plant pathogen, Ceratocystis fimbriata.</title>
        <authorList>
            <person name="Wilken P.M."/>
            <person name="Steenkamp E.T."/>
            <person name="Wingfield M.J."/>
            <person name="de Beer Z.W."/>
            <person name="Wingfield B.D."/>
        </authorList>
    </citation>
    <scope>NUCLEOTIDE SEQUENCE [LARGE SCALE GENOMIC DNA]</scope>
    <source>
        <strain evidence="14 15">CBS 114723</strain>
    </source>
</reference>
<dbReference type="InterPro" id="IPR047146">
    <property type="entry name" value="Cyt_P450_E_CYP52_fungi"/>
</dbReference>
<evidence type="ECO:0000256" key="13">
    <source>
        <dbReference type="SAM" id="Phobius"/>
    </source>
</evidence>
<evidence type="ECO:0000256" key="7">
    <source>
        <dbReference type="ARBA" id="ARBA00023002"/>
    </source>
</evidence>